<keyword evidence="3" id="KW-1185">Reference proteome</keyword>
<organism evidence="2 3">
    <name type="scientific">Tagetes erecta</name>
    <name type="common">African marigold</name>
    <dbReference type="NCBI Taxonomy" id="13708"/>
    <lineage>
        <taxon>Eukaryota</taxon>
        <taxon>Viridiplantae</taxon>
        <taxon>Streptophyta</taxon>
        <taxon>Embryophyta</taxon>
        <taxon>Tracheophyta</taxon>
        <taxon>Spermatophyta</taxon>
        <taxon>Magnoliopsida</taxon>
        <taxon>eudicotyledons</taxon>
        <taxon>Gunneridae</taxon>
        <taxon>Pentapetalae</taxon>
        <taxon>asterids</taxon>
        <taxon>campanulids</taxon>
        <taxon>Asterales</taxon>
        <taxon>Asteraceae</taxon>
        <taxon>Asteroideae</taxon>
        <taxon>Heliantheae alliance</taxon>
        <taxon>Tageteae</taxon>
        <taxon>Tagetes</taxon>
    </lineage>
</organism>
<evidence type="ECO:0000256" key="1">
    <source>
        <dbReference type="SAM" id="MobiDB-lite"/>
    </source>
</evidence>
<proteinExistence type="predicted"/>
<dbReference type="AlphaFoldDB" id="A0AAD8N8W2"/>
<dbReference type="EMBL" id="JAUHHV010000012">
    <property type="protein sequence ID" value="KAK1406200.1"/>
    <property type="molecule type" value="Genomic_DNA"/>
</dbReference>
<comment type="caution">
    <text evidence="2">The sequence shown here is derived from an EMBL/GenBank/DDBJ whole genome shotgun (WGS) entry which is preliminary data.</text>
</comment>
<evidence type="ECO:0000313" key="3">
    <source>
        <dbReference type="Proteomes" id="UP001229421"/>
    </source>
</evidence>
<protein>
    <submittedName>
        <fullName evidence="2">Uncharacterized protein</fullName>
    </submittedName>
</protein>
<feature type="region of interest" description="Disordered" evidence="1">
    <location>
        <begin position="74"/>
        <end position="104"/>
    </location>
</feature>
<evidence type="ECO:0000313" key="2">
    <source>
        <dbReference type="EMBL" id="KAK1406200.1"/>
    </source>
</evidence>
<accession>A0AAD8N8W2</accession>
<reference evidence="2" key="1">
    <citation type="journal article" date="2023" name="bioRxiv">
        <title>Improved chromosome-level genome assembly for marigold (Tagetes erecta).</title>
        <authorList>
            <person name="Jiang F."/>
            <person name="Yuan L."/>
            <person name="Wang S."/>
            <person name="Wang H."/>
            <person name="Xu D."/>
            <person name="Wang A."/>
            <person name="Fan W."/>
        </authorList>
    </citation>
    <scope>NUCLEOTIDE SEQUENCE</scope>
    <source>
        <strain evidence="2">WSJ</strain>
        <tissue evidence="2">Leaf</tissue>
    </source>
</reference>
<name>A0AAD8N8W2_TARER</name>
<sequence length="141" mass="16226">MMMMNETTERTEKKLGFGCGKCESYRVKRRLKGSEIIEPGSPWSTRVDVDFVEENYEVQSKVAKDVEKVIISSDEEEHETKKDVEEVTDDLPLNYPTHEDGLPVGDLSKFDMDNLSEVNKLNIEIEEMNRRIKCDNPQIPG</sequence>
<dbReference type="Proteomes" id="UP001229421">
    <property type="component" value="Unassembled WGS sequence"/>
</dbReference>
<gene>
    <name evidence="2" type="ORF">QVD17_41489</name>
</gene>